<dbReference type="Pfam" id="PF07690">
    <property type="entry name" value="MFS_1"/>
    <property type="match status" value="1"/>
</dbReference>
<feature type="transmembrane region" description="Helical" evidence="6">
    <location>
        <begin position="71"/>
        <end position="90"/>
    </location>
</feature>
<feature type="region of interest" description="Disordered" evidence="5">
    <location>
        <begin position="1"/>
        <end position="24"/>
    </location>
</feature>
<gene>
    <name evidence="8" type="ORF">LTR84_004162</name>
</gene>
<protein>
    <recommendedName>
        <fullName evidence="7">Major facilitator superfamily (MFS) profile domain-containing protein</fullName>
    </recommendedName>
</protein>
<feature type="transmembrane region" description="Helical" evidence="6">
    <location>
        <begin position="328"/>
        <end position="349"/>
    </location>
</feature>
<dbReference type="InterPro" id="IPR011701">
    <property type="entry name" value="MFS"/>
</dbReference>
<dbReference type="AlphaFoldDB" id="A0AAV9NA50"/>
<evidence type="ECO:0000256" key="5">
    <source>
        <dbReference type="SAM" id="MobiDB-lite"/>
    </source>
</evidence>
<keyword evidence="9" id="KW-1185">Reference proteome</keyword>
<accession>A0AAV9NA50</accession>
<organism evidence="8 9">
    <name type="scientific">Exophiala bonariae</name>
    <dbReference type="NCBI Taxonomy" id="1690606"/>
    <lineage>
        <taxon>Eukaryota</taxon>
        <taxon>Fungi</taxon>
        <taxon>Dikarya</taxon>
        <taxon>Ascomycota</taxon>
        <taxon>Pezizomycotina</taxon>
        <taxon>Eurotiomycetes</taxon>
        <taxon>Chaetothyriomycetidae</taxon>
        <taxon>Chaetothyriales</taxon>
        <taxon>Herpotrichiellaceae</taxon>
        <taxon>Exophiala</taxon>
    </lineage>
</organism>
<proteinExistence type="predicted"/>
<reference evidence="8 9" key="1">
    <citation type="submission" date="2023-08" db="EMBL/GenBank/DDBJ databases">
        <title>Black Yeasts Isolated from many extreme environments.</title>
        <authorList>
            <person name="Coleine C."/>
            <person name="Stajich J.E."/>
            <person name="Selbmann L."/>
        </authorList>
    </citation>
    <scope>NUCLEOTIDE SEQUENCE [LARGE SCALE GENOMIC DNA]</scope>
    <source>
        <strain evidence="8 9">CCFEE 5792</strain>
    </source>
</reference>
<dbReference type="Gene3D" id="1.20.1250.20">
    <property type="entry name" value="MFS general substrate transporter like domains"/>
    <property type="match status" value="1"/>
</dbReference>
<dbReference type="SUPFAM" id="SSF103473">
    <property type="entry name" value="MFS general substrate transporter"/>
    <property type="match status" value="1"/>
</dbReference>
<feature type="transmembrane region" description="Helical" evidence="6">
    <location>
        <begin position="110"/>
        <end position="130"/>
    </location>
</feature>
<feature type="transmembrane region" description="Helical" evidence="6">
    <location>
        <begin position="226"/>
        <end position="246"/>
    </location>
</feature>
<keyword evidence="4 6" id="KW-0472">Membrane</keyword>
<dbReference type="GO" id="GO:0022857">
    <property type="term" value="F:transmembrane transporter activity"/>
    <property type="evidence" value="ECO:0007669"/>
    <property type="project" value="InterPro"/>
</dbReference>
<dbReference type="GeneID" id="89972341"/>
<keyword evidence="2 6" id="KW-0812">Transmembrane</keyword>
<dbReference type="RefSeq" id="XP_064704852.1">
    <property type="nucleotide sequence ID" value="XM_064847740.1"/>
</dbReference>
<dbReference type="InterPro" id="IPR036259">
    <property type="entry name" value="MFS_trans_sf"/>
</dbReference>
<feature type="transmembrane region" description="Helical" evidence="6">
    <location>
        <begin position="478"/>
        <end position="498"/>
    </location>
</feature>
<dbReference type="PANTHER" id="PTHR23502">
    <property type="entry name" value="MAJOR FACILITATOR SUPERFAMILY"/>
    <property type="match status" value="1"/>
</dbReference>
<feature type="transmembrane region" description="Helical" evidence="6">
    <location>
        <begin position="442"/>
        <end position="466"/>
    </location>
</feature>
<evidence type="ECO:0000259" key="7">
    <source>
        <dbReference type="PROSITE" id="PS50850"/>
    </source>
</evidence>
<comment type="caution">
    <text evidence="8">The sequence shown here is derived from an EMBL/GenBank/DDBJ whole genome shotgun (WGS) entry which is preliminary data.</text>
</comment>
<comment type="subcellular location">
    <subcellularLocation>
        <location evidence="1">Membrane</location>
        <topology evidence="1">Multi-pass membrane protein</topology>
    </subcellularLocation>
</comment>
<dbReference type="Proteomes" id="UP001358417">
    <property type="component" value="Unassembled WGS sequence"/>
</dbReference>
<feature type="transmembrane region" description="Helical" evidence="6">
    <location>
        <begin position="196"/>
        <end position="214"/>
    </location>
</feature>
<evidence type="ECO:0000256" key="3">
    <source>
        <dbReference type="ARBA" id="ARBA00022989"/>
    </source>
</evidence>
<keyword evidence="3 6" id="KW-1133">Transmembrane helix</keyword>
<dbReference type="PANTHER" id="PTHR23502:SF164">
    <property type="entry name" value="MAJOR FACILITATOR SUPERFAMILY (MFS) PROFILE DOMAIN-CONTAINING PROTEIN"/>
    <property type="match status" value="1"/>
</dbReference>
<sequence>MEKSPTTHVEYDSSNAHSNGGDAITRVPTQGKDAVVGTVRLLLGNETVLLPTPSPDPKDPLNLPAWRKWSILILISVFGCSCVILASGLGPIFSVIRADYPGQELKANDLMVYPTLFMGIGNVLAMPITAVIGRRPIILLSMVTLVVSSIWCQHSGSLGSHIAGRNVMALAAGQSEALLPMMIQEIFFLHERGRKLAWFVFLENFLVGIFFFTSNYMVSAWGWRGWYAFFAAFNGLILLFSIFLLLETLFIRPDDASTGQVHLTLNDVGKVDEEGANELVFRVTTKDKDFLEPEKYGVRTWRTDLRLWRKIDNWAQVSYFYLDFLKGIVHPIFFWLLLLNGAYLGLYIYQASTFATILMSPPFSFKFNSLGYVQGAQILCCLVFLPLLGYAGDHLIRFLSKRNGGVYKPEYRLPSLALPAIAGVIGAFMYGQTAAHPEKYHWLGVALNYNIIFFAFLGANQVALTYAVDSFPLKAGPLLVVVCAGRGFISFGIGYAVLPSIQAIGYDGSMNVVGTICAVLAVAAIPMYYFGPTFRKLGQNYYGFGASKEHANGGSGH</sequence>
<evidence type="ECO:0000256" key="1">
    <source>
        <dbReference type="ARBA" id="ARBA00004141"/>
    </source>
</evidence>
<evidence type="ECO:0000256" key="2">
    <source>
        <dbReference type="ARBA" id="ARBA00022692"/>
    </source>
</evidence>
<dbReference type="PROSITE" id="PS50850">
    <property type="entry name" value="MFS"/>
    <property type="match status" value="1"/>
</dbReference>
<feature type="transmembrane region" description="Helical" evidence="6">
    <location>
        <begin position="510"/>
        <end position="530"/>
    </location>
</feature>
<evidence type="ECO:0000256" key="4">
    <source>
        <dbReference type="ARBA" id="ARBA00023136"/>
    </source>
</evidence>
<dbReference type="EMBL" id="JAVRRD010000018">
    <property type="protein sequence ID" value="KAK5050042.1"/>
    <property type="molecule type" value="Genomic_DNA"/>
</dbReference>
<evidence type="ECO:0000313" key="8">
    <source>
        <dbReference type="EMBL" id="KAK5050042.1"/>
    </source>
</evidence>
<feature type="transmembrane region" description="Helical" evidence="6">
    <location>
        <begin position="369"/>
        <end position="390"/>
    </location>
</feature>
<feature type="compositionally biased region" description="Basic and acidic residues" evidence="5">
    <location>
        <begin position="1"/>
        <end position="11"/>
    </location>
</feature>
<dbReference type="GO" id="GO:0005886">
    <property type="term" value="C:plasma membrane"/>
    <property type="evidence" value="ECO:0007669"/>
    <property type="project" value="TreeGrafter"/>
</dbReference>
<feature type="domain" description="Major facilitator superfamily (MFS) profile" evidence="7">
    <location>
        <begin position="71"/>
        <end position="535"/>
    </location>
</feature>
<dbReference type="InterPro" id="IPR020846">
    <property type="entry name" value="MFS_dom"/>
</dbReference>
<evidence type="ECO:0000313" key="9">
    <source>
        <dbReference type="Proteomes" id="UP001358417"/>
    </source>
</evidence>
<feature type="transmembrane region" description="Helical" evidence="6">
    <location>
        <begin position="411"/>
        <end position="430"/>
    </location>
</feature>
<evidence type="ECO:0000256" key="6">
    <source>
        <dbReference type="SAM" id="Phobius"/>
    </source>
</evidence>
<name>A0AAV9NA50_9EURO</name>